<dbReference type="InterPro" id="IPR029312">
    <property type="entry name" value="FANCI_HD2"/>
</dbReference>
<evidence type="ECO:0000259" key="2">
    <source>
        <dbReference type="Pfam" id="PF14675"/>
    </source>
</evidence>
<dbReference type="Pfam" id="PF14675">
    <property type="entry name" value="FANCI_S1"/>
    <property type="match status" value="1"/>
</dbReference>
<dbReference type="GO" id="GO:0070182">
    <property type="term" value="F:DNA polymerase binding"/>
    <property type="evidence" value="ECO:0007669"/>
    <property type="project" value="TreeGrafter"/>
</dbReference>
<proteinExistence type="predicted"/>
<feature type="domain" description="FANCI solenoid 1" evidence="2">
    <location>
        <begin position="63"/>
        <end position="286"/>
    </location>
</feature>
<feature type="domain" description="FANCI solenoid 3" evidence="4">
    <location>
        <begin position="827"/>
        <end position="1031"/>
    </location>
</feature>
<feature type="domain" description="FANCI solenoid 4" evidence="5">
    <location>
        <begin position="1057"/>
        <end position="1302"/>
    </location>
</feature>
<evidence type="ECO:0000259" key="4">
    <source>
        <dbReference type="Pfam" id="PF14677"/>
    </source>
</evidence>
<evidence type="ECO:0000313" key="8">
    <source>
        <dbReference type="EMBL" id="CAG9823300.1"/>
    </source>
</evidence>
<dbReference type="GO" id="GO:0006281">
    <property type="term" value="P:DNA repair"/>
    <property type="evidence" value="ECO:0007669"/>
    <property type="project" value="InterPro"/>
</dbReference>
<dbReference type="InterPro" id="IPR029314">
    <property type="entry name" value="FANCI_S4"/>
</dbReference>
<sequence length="1359" mass="154444">MSSVYEKFNEYGQKGDRSSLETLMESLDEEELINIVKDKINTANFTETWIYILGSFKDDAESHEKRLKLILNVLKEIEENDIPASRINTVVNRLNLELIKFKSQHLAKLCNFCLECIQSKRRCKMGWKDLLPELFNVLVEREAFTYENDLDYTGLEYKMEFISTLCMSTWSPNIVTPLASLFIDMPLNKEEHLKVVCKLGSYLEKLTPQEIPSFVYQMLKLCKSQNGKSLFLRLQNYFGIHVYNNSKIQDEDSDSMTVDLDAIESTSNLETIEAESTVLFHIHTAASLGYACIRDYLNSLKNMLRAPEFILHPFQLMMLFTISTITHYEETVFEIIRPCVVKTYNEEHKKIHSAWLREMVPTCLKPEDVFAQVIHYSVEERDLVLSALVSFAFTLLGVGSALGRDIIAEKQWNLGNLILLKVIKRKRQIALTIIQTLSNHIVTRQSVSQYIECLYIISKTLPLLMLENQSCIIELVDGLIQVPGPIANQLLEALMPLTKVSPTIRDHLIILLRKALYSRSIETRQMSVNGFLKLITHLKISNMAVLSQSSNSVGSFISGHSLFTQISMNKSTQGTSASRFSNEALCLEVLNILKRCFMQQVPVKTQLYEGLYDAVCSNPELGIPVLDMIWLHFSEYYVLDEDQLPPLKMDKIVTLKDAQSLLQEPLGKLIHAIGLIVTKVSEIEENKENSTVMKFSGILESICQRMPNCELVHFELDDGTDLLDVLPESQKKMLVLKETMCTYEALIGYKLCSWNQDSENHGNRINGLFQGYTRLLHFSKTLLKPKKADSKRKKLDNNKTTQPTQPTTSQKKESQKLAKNFKVHDTLLDLGTIRKTLSLLHMPTVSWTTVTEANVVKTKKDFHQHVMEATLHSVMAVKKRKDVDSNIKKVYFDHVTDIAVIIFDRIVKRLEDFVDFDSVTASLAMECFNVILNLVHTQYTSNLRSFLNKVVPDGNDGMISQLTILVEIYQKLFQTDDEDSEDPEIKKMSSTFINTLASLANWIPSGSNALSVQNKSFQMLDWLRNFAYNHTSTAKLSTPFINLYFETHSKYKISLTVFEDFSVCIGDVIGVLTQEEHTGEKVKIINEATVYNILTSLCGSIKSVLEDIESVIARLKSEYYVLTYNGVENVEKKMENLKTKERGVCCQLCFVVTILTNLCNLSIQPGNPAESIFKNVILLFGTLGALTRHFSMRSSKANLAFQGARFERLVKLSGKQLAPAIYQLILHMEESQKEEGQPSQEKKKVVDPSSLKTKVLRETRLIPKVVYEIEQFSKYVIQLSNKTKVDLAKYAGQGIVRDFRITGLKEALEQNGGVVEATQSTQADRTVNEEEESTADVSVERGEASQENDSPPPSKKSRI</sequence>
<evidence type="ECO:0008006" key="10">
    <source>
        <dbReference type="Google" id="ProtNLM"/>
    </source>
</evidence>
<name>A0A9N9SKP8_PHACE</name>
<organism evidence="8 9">
    <name type="scientific">Phaedon cochleariae</name>
    <name type="common">Mustard beetle</name>
    <dbReference type="NCBI Taxonomy" id="80249"/>
    <lineage>
        <taxon>Eukaryota</taxon>
        <taxon>Metazoa</taxon>
        <taxon>Ecdysozoa</taxon>
        <taxon>Arthropoda</taxon>
        <taxon>Hexapoda</taxon>
        <taxon>Insecta</taxon>
        <taxon>Pterygota</taxon>
        <taxon>Neoptera</taxon>
        <taxon>Endopterygota</taxon>
        <taxon>Coleoptera</taxon>
        <taxon>Polyphaga</taxon>
        <taxon>Cucujiformia</taxon>
        <taxon>Chrysomeloidea</taxon>
        <taxon>Chrysomelidae</taxon>
        <taxon>Chrysomelinae</taxon>
        <taxon>Chrysomelini</taxon>
        <taxon>Phaedon</taxon>
    </lineage>
</organism>
<accession>A0A9N9SKP8</accession>
<evidence type="ECO:0000259" key="3">
    <source>
        <dbReference type="Pfam" id="PF14676"/>
    </source>
</evidence>
<reference evidence="8" key="1">
    <citation type="submission" date="2022-01" db="EMBL/GenBank/DDBJ databases">
        <authorList>
            <person name="King R."/>
        </authorList>
    </citation>
    <scope>NUCLEOTIDE SEQUENCE</scope>
</reference>
<evidence type="ECO:0000256" key="1">
    <source>
        <dbReference type="SAM" id="MobiDB-lite"/>
    </source>
</evidence>
<keyword evidence="9" id="KW-1185">Reference proteome</keyword>
<feature type="compositionally biased region" description="Pro residues" evidence="1">
    <location>
        <begin position="1350"/>
        <end position="1359"/>
    </location>
</feature>
<feature type="domain" description="FANCI helical" evidence="7">
    <location>
        <begin position="556"/>
        <end position="779"/>
    </location>
</feature>
<evidence type="ECO:0000259" key="6">
    <source>
        <dbReference type="Pfam" id="PF14679"/>
    </source>
</evidence>
<dbReference type="Pfam" id="PF14678">
    <property type="entry name" value="FANCI_S4"/>
    <property type="match status" value="1"/>
</dbReference>
<dbReference type="InterPro" id="IPR029313">
    <property type="entry name" value="FANCI_S3"/>
</dbReference>
<dbReference type="InterPro" id="IPR029308">
    <property type="entry name" value="FANCI_S1"/>
</dbReference>
<dbReference type="Pfam" id="PF14677">
    <property type="entry name" value="FANCI_S3"/>
    <property type="match status" value="1"/>
</dbReference>
<dbReference type="Pfam" id="PF14679">
    <property type="entry name" value="FANCI_HD1"/>
    <property type="match status" value="1"/>
</dbReference>
<evidence type="ECO:0000259" key="7">
    <source>
        <dbReference type="Pfam" id="PF14680"/>
    </source>
</evidence>
<evidence type="ECO:0000259" key="5">
    <source>
        <dbReference type="Pfam" id="PF14678"/>
    </source>
</evidence>
<protein>
    <recommendedName>
        <fullName evidence="10">Fanconi anemia group I protein</fullName>
    </recommendedName>
</protein>
<feature type="domain" description="FANCI solenoid 2" evidence="3">
    <location>
        <begin position="384"/>
        <end position="532"/>
    </location>
</feature>
<dbReference type="InterPro" id="IPR026171">
    <property type="entry name" value="FANCI"/>
</dbReference>
<dbReference type="Pfam" id="PF14676">
    <property type="entry name" value="FANCI_S2"/>
    <property type="match status" value="1"/>
</dbReference>
<dbReference type="InterPro" id="IPR029315">
    <property type="entry name" value="FANCI_S2"/>
</dbReference>
<reference evidence="8" key="2">
    <citation type="submission" date="2022-10" db="EMBL/GenBank/DDBJ databases">
        <authorList>
            <consortium name="ENA_rothamsted_submissions"/>
            <consortium name="culmorum"/>
            <person name="King R."/>
        </authorList>
    </citation>
    <scope>NUCLEOTIDE SEQUENCE</scope>
</reference>
<dbReference type="PANTHER" id="PTHR21818">
    <property type="entry name" value="BC025462 PROTEIN"/>
    <property type="match status" value="1"/>
</dbReference>
<evidence type="ECO:0000313" key="9">
    <source>
        <dbReference type="Proteomes" id="UP001153737"/>
    </source>
</evidence>
<feature type="domain" description="FANCI helical" evidence="6">
    <location>
        <begin position="292"/>
        <end position="374"/>
    </location>
</feature>
<dbReference type="Pfam" id="PF14680">
    <property type="entry name" value="FANCI_HD2"/>
    <property type="match status" value="1"/>
</dbReference>
<feature type="region of interest" description="Disordered" evidence="1">
    <location>
        <begin position="786"/>
        <end position="816"/>
    </location>
</feature>
<gene>
    <name evidence="8" type="ORF">PHAECO_LOCUS11370</name>
</gene>
<dbReference type="Proteomes" id="UP001153737">
    <property type="component" value="Chromosome 7"/>
</dbReference>
<feature type="region of interest" description="Disordered" evidence="1">
    <location>
        <begin position="1313"/>
        <end position="1359"/>
    </location>
</feature>
<dbReference type="InterPro" id="IPR029310">
    <property type="entry name" value="FANCI_HD1"/>
</dbReference>
<dbReference type="EMBL" id="OU896713">
    <property type="protein sequence ID" value="CAG9823300.1"/>
    <property type="molecule type" value="Genomic_DNA"/>
</dbReference>
<dbReference type="OrthoDB" id="195089at2759"/>
<dbReference type="PANTHER" id="PTHR21818:SF0">
    <property type="entry name" value="FANCONI ANEMIA GROUP I PROTEIN"/>
    <property type="match status" value="1"/>
</dbReference>